<feature type="domain" description="C2H2-type" evidence="13">
    <location>
        <begin position="734"/>
        <end position="758"/>
    </location>
</feature>
<keyword evidence="9" id="KW-0804">Transcription</keyword>
<evidence type="ECO:0000259" key="13">
    <source>
        <dbReference type="PROSITE" id="PS50157"/>
    </source>
</evidence>
<dbReference type="InterPro" id="IPR050758">
    <property type="entry name" value="Znf_C2H2-type"/>
</dbReference>
<feature type="compositionally biased region" description="Acidic residues" evidence="12">
    <location>
        <begin position="200"/>
        <end position="210"/>
    </location>
</feature>
<dbReference type="PANTHER" id="PTHR23234:SF9">
    <property type="entry name" value="ZINC FINGER PROTEIN 850-LIKE"/>
    <property type="match status" value="1"/>
</dbReference>
<comment type="similarity">
    <text evidence="2">Belongs to the krueppel C2H2-type zinc-finger protein family.</text>
</comment>
<feature type="domain" description="C2H2-type" evidence="13">
    <location>
        <begin position="594"/>
        <end position="621"/>
    </location>
</feature>
<keyword evidence="6" id="KW-0862">Zinc</keyword>
<reference evidence="14" key="2">
    <citation type="submission" date="2025-08" db="UniProtKB">
        <authorList>
            <consortium name="Ensembl"/>
        </authorList>
    </citation>
    <scope>IDENTIFICATION</scope>
</reference>
<keyword evidence="7" id="KW-0805">Transcription regulation</keyword>
<evidence type="ECO:0000256" key="8">
    <source>
        <dbReference type="ARBA" id="ARBA00023125"/>
    </source>
</evidence>
<reference evidence="15" key="1">
    <citation type="submission" date="2012-01" db="EMBL/GenBank/DDBJ databases">
        <title>The Genome Sequence of Oreochromis niloticus (Nile Tilapia).</title>
        <authorList>
            <consortium name="Broad Institute Genome Assembly Team"/>
            <consortium name="Broad Institute Sequencing Platform"/>
            <person name="Di Palma F."/>
            <person name="Johnson J."/>
            <person name="Lander E.S."/>
            <person name="Lindblad-Toh K."/>
        </authorList>
    </citation>
    <scope>NUCLEOTIDE SEQUENCE [LARGE SCALE GENOMIC DNA]</scope>
</reference>
<feature type="region of interest" description="Disordered" evidence="12">
    <location>
        <begin position="77"/>
        <end position="117"/>
    </location>
</feature>
<feature type="region of interest" description="Disordered" evidence="12">
    <location>
        <begin position="350"/>
        <end position="386"/>
    </location>
</feature>
<dbReference type="Ensembl" id="ENSONIT00000064667.1">
    <property type="protein sequence ID" value="ENSONIP00000041864.1"/>
    <property type="gene ID" value="ENSONIG00000029448.1"/>
</dbReference>
<dbReference type="FunFam" id="3.30.160.60:FF:002343">
    <property type="entry name" value="Zinc finger protein 33A"/>
    <property type="match status" value="2"/>
</dbReference>
<dbReference type="GO" id="GO:0008270">
    <property type="term" value="F:zinc ion binding"/>
    <property type="evidence" value="ECO:0007669"/>
    <property type="project" value="UniProtKB-KW"/>
</dbReference>
<keyword evidence="5 11" id="KW-0863">Zinc-finger</keyword>
<feature type="domain" description="C2H2-type" evidence="13">
    <location>
        <begin position="538"/>
        <end position="565"/>
    </location>
</feature>
<dbReference type="InterPro" id="IPR036236">
    <property type="entry name" value="Znf_C2H2_sf"/>
</dbReference>
<evidence type="ECO:0000256" key="6">
    <source>
        <dbReference type="ARBA" id="ARBA00022833"/>
    </source>
</evidence>
<dbReference type="PROSITE" id="PS50157">
    <property type="entry name" value="ZINC_FINGER_C2H2_2"/>
    <property type="match status" value="8"/>
</dbReference>
<evidence type="ECO:0000313" key="15">
    <source>
        <dbReference type="Proteomes" id="UP000005207"/>
    </source>
</evidence>
<protein>
    <submittedName>
        <fullName evidence="14">Zinc finger protein OZF</fullName>
    </submittedName>
</protein>
<keyword evidence="15" id="KW-1185">Reference proteome</keyword>
<evidence type="ECO:0000256" key="5">
    <source>
        <dbReference type="ARBA" id="ARBA00022771"/>
    </source>
</evidence>
<comment type="subcellular location">
    <subcellularLocation>
        <location evidence="1">Nucleus</location>
    </subcellularLocation>
</comment>
<dbReference type="Pfam" id="PF00096">
    <property type="entry name" value="zf-C2H2"/>
    <property type="match status" value="6"/>
</dbReference>
<sequence length="758" mass="87644">MPSVQYLREFINERLTAAAEQIFLEFEKTIVQYEEEIDRQRRLLDITWKPQIKLHRTDVPQQPVCKEEEVLSELQLCDQERSSSVDQEEPEPPQIKEEQEELCSSQEGEQLGLKEEPDTFMVTAADEGEHSEPEANTDQLPSHSSDTFMFIQSKSKEIFEVINNSIQYEEENDHQHRLMDISWKPKMQLHITDVPQQPVCEEEEEEEEVLPEQQLWNQERSSSLEQEESEPPQIKEEQEELCSSQEGEQLGLKEETDTFMVTAAAEESDHSEPEADSEQLPSLSSDNFFYTKSKDTEDIRIFFQYKEEINNQQRQLAVNWKPEIKLYRIDGPQQPVCKEEEVLSELQLCDQERSSSLDQEEPEPPQIKEEEEELCSSQEGEQLGLKEEPDTFMVTAAEEGEHSEPEANTDQLPSHSSDIFTFIQSKSKEIFEVINNSIQYEEENDHQHRLMDISWKPKIQLHITEGEQLGLKEETDTFMVTAAEEGDHHDPEANTDQLLSHSCPINESQNHEGSWNLDSGTNSNSENLCNSDTGKKYLTCDFCGKSFNEMYKMNRHLTIHTGKKPYSCETCGKSFTVKGNLTVHMRTHTGEKPYSCETCGKSFYLSSSLKDHKTAHTGEKPYSCKTCGKSFRHRGNLNMHKRAHTGENPYHCKICSKMFRRRRSLSAHIRMHTGEKPYSCETCGKSFYFSYSLKRHMTAHTGEKLYSCKTCGKSLTQKGSLTIHMRLHTGERPYHCKRCRKKFISSGRLSAHVKRAHK</sequence>
<feature type="compositionally biased region" description="Polar residues" evidence="12">
    <location>
        <begin position="279"/>
        <end position="289"/>
    </location>
</feature>
<feature type="region of interest" description="Disordered" evidence="12">
    <location>
        <begin position="194"/>
        <end position="289"/>
    </location>
</feature>
<gene>
    <name evidence="14" type="primary">LOC106097251</name>
</gene>
<dbReference type="FunFam" id="3.30.160.60:FF:000912">
    <property type="entry name" value="Zinc finger protein 660"/>
    <property type="match status" value="1"/>
</dbReference>
<dbReference type="GeneTree" id="ENSGT01150000286952"/>
<evidence type="ECO:0000256" key="4">
    <source>
        <dbReference type="ARBA" id="ARBA00022737"/>
    </source>
</evidence>
<dbReference type="AlphaFoldDB" id="A0A669C1E5"/>
<dbReference type="InParanoid" id="A0A669C1E5"/>
<dbReference type="FunFam" id="3.30.160.60:FF:000475">
    <property type="entry name" value="zinc finger protein 32 isoform X1"/>
    <property type="match status" value="2"/>
</dbReference>
<feature type="domain" description="C2H2-type" evidence="13">
    <location>
        <begin position="706"/>
        <end position="733"/>
    </location>
</feature>
<proteinExistence type="inferred from homology"/>
<feature type="domain" description="C2H2-type" evidence="13">
    <location>
        <begin position="678"/>
        <end position="705"/>
    </location>
</feature>
<keyword evidence="4" id="KW-0677">Repeat</keyword>
<keyword evidence="8" id="KW-0238">DNA-binding</keyword>
<dbReference type="GO" id="GO:0003677">
    <property type="term" value="F:DNA binding"/>
    <property type="evidence" value="ECO:0007669"/>
    <property type="project" value="UniProtKB-KW"/>
</dbReference>
<evidence type="ECO:0000256" key="2">
    <source>
        <dbReference type="ARBA" id="ARBA00006991"/>
    </source>
</evidence>
<evidence type="ECO:0000256" key="7">
    <source>
        <dbReference type="ARBA" id="ARBA00023015"/>
    </source>
</evidence>
<evidence type="ECO:0000313" key="14">
    <source>
        <dbReference type="Ensembl" id="ENSONIP00000041864.1"/>
    </source>
</evidence>
<evidence type="ECO:0000256" key="9">
    <source>
        <dbReference type="ARBA" id="ARBA00023163"/>
    </source>
</evidence>
<keyword evidence="3" id="KW-0479">Metal-binding</keyword>
<dbReference type="SUPFAM" id="SSF57667">
    <property type="entry name" value="beta-beta-alpha zinc fingers"/>
    <property type="match status" value="4"/>
</dbReference>
<evidence type="ECO:0000256" key="11">
    <source>
        <dbReference type="PROSITE-ProRule" id="PRU00042"/>
    </source>
</evidence>
<accession>A0A669C1E5</accession>
<dbReference type="FunFam" id="3.30.160.60:FF:000931">
    <property type="entry name" value="zinc finger protein 697"/>
    <property type="match status" value="1"/>
</dbReference>
<name>A0A669C1E5_ORENI</name>
<evidence type="ECO:0000256" key="10">
    <source>
        <dbReference type="ARBA" id="ARBA00023242"/>
    </source>
</evidence>
<feature type="compositionally biased region" description="Acidic residues" evidence="12">
    <location>
        <begin position="358"/>
        <end position="374"/>
    </location>
</feature>
<dbReference type="Gene3D" id="3.30.160.60">
    <property type="entry name" value="Classic Zinc Finger"/>
    <property type="match status" value="8"/>
</dbReference>
<feature type="domain" description="C2H2-type" evidence="13">
    <location>
        <begin position="566"/>
        <end position="593"/>
    </location>
</feature>
<organism evidence="14 15">
    <name type="scientific">Oreochromis niloticus</name>
    <name type="common">Nile tilapia</name>
    <name type="synonym">Tilapia nilotica</name>
    <dbReference type="NCBI Taxonomy" id="8128"/>
    <lineage>
        <taxon>Eukaryota</taxon>
        <taxon>Metazoa</taxon>
        <taxon>Chordata</taxon>
        <taxon>Craniata</taxon>
        <taxon>Vertebrata</taxon>
        <taxon>Euteleostomi</taxon>
        <taxon>Actinopterygii</taxon>
        <taxon>Neopterygii</taxon>
        <taxon>Teleostei</taxon>
        <taxon>Neoteleostei</taxon>
        <taxon>Acanthomorphata</taxon>
        <taxon>Ovalentaria</taxon>
        <taxon>Cichlomorphae</taxon>
        <taxon>Cichliformes</taxon>
        <taxon>Cichlidae</taxon>
        <taxon>African cichlids</taxon>
        <taxon>Pseudocrenilabrinae</taxon>
        <taxon>Oreochromini</taxon>
        <taxon>Oreochromis</taxon>
    </lineage>
</organism>
<dbReference type="PANTHER" id="PTHR23234">
    <property type="entry name" value="ZNF44 PROTEIN"/>
    <property type="match status" value="1"/>
</dbReference>
<reference evidence="14" key="3">
    <citation type="submission" date="2025-09" db="UniProtKB">
        <authorList>
            <consortium name="Ensembl"/>
        </authorList>
    </citation>
    <scope>IDENTIFICATION</scope>
</reference>
<dbReference type="InterPro" id="IPR013087">
    <property type="entry name" value="Znf_C2H2_type"/>
</dbReference>
<dbReference type="Proteomes" id="UP000005207">
    <property type="component" value="Linkage group LG18"/>
</dbReference>
<feature type="domain" description="C2H2-type" evidence="13">
    <location>
        <begin position="622"/>
        <end position="649"/>
    </location>
</feature>
<dbReference type="SMART" id="SM00355">
    <property type="entry name" value="ZnF_C2H2"/>
    <property type="match status" value="8"/>
</dbReference>
<feature type="domain" description="C2H2-type" evidence="13">
    <location>
        <begin position="650"/>
        <end position="677"/>
    </location>
</feature>
<evidence type="ECO:0000256" key="12">
    <source>
        <dbReference type="SAM" id="MobiDB-lite"/>
    </source>
</evidence>
<evidence type="ECO:0000256" key="3">
    <source>
        <dbReference type="ARBA" id="ARBA00022723"/>
    </source>
</evidence>
<keyword evidence="10" id="KW-0539">Nucleus</keyword>
<evidence type="ECO:0000256" key="1">
    <source>
        <dbReference type="ARBA" id="ARBA00004123"/>
    </source>
</evidence>
<dbReference type="GO" id="GO:0005634">
    <property type="term" value="C:nucleus"/>
    <property type="evidence" value="ECO:0007669"/>
    <property type="project" value="UniProtKB-SubCell"/>
</dbReference>
<dbReference type="PROSITE" id="PS00028">
    <property type="entry name" value="ZINC_FINGER_C2H2_1"/>
    <property type="match status" value="8"/>
</dbReference>
<feature type="compositionally biased region" description="Low complexity" evidence="12">
    <location>
        <begin position="211"/>
        <end position="224"/>
    </location>
</feature>